<evidence type="ECO:0000256" key="9">
    <source>
        <dbReference type="PIRSR" id="PIRSR610300-50"/>
    </source>
</evidence>
<reference evidence="12" key="1">
    <citation type="submission" date="2019-08" db="EMBL/GenBank/DDBJ databases">
        <title>The improved chromosome-level genome for the pearl oyster Pinctada fucata martensii using PacBio sequencing and Hi-C.</title>
        <authorList>
            <person name="Zheng Z."/>
        </authorList>
    </citation>
    <scope>NUCLEOTIDE SEQUENCE</scope>
    <source>
        <strain evidence="12">ZZ-2019</strain>
        <tissue evidence="12">Adductor muscle</tissue>
    </source>
</reference>
<sequence length="206" mass="23983">MSDNCCSSNVCKAERFTFGEMIKELHRVFSSNQADIDEVKTILKKYESSREDWEKFALSDPHKYTRNLVDEGNGKFNLLILVWGEGQESSIHDHSDSHCFMKNLEGTIQETRFLWPQEEDQKMKQNGEPGQFGQNDVFYMSDQLGLHRVGNPSHTDRAVTLHLYSPPFDTCKTFDDDTSKAKRVPMTFYSKYGTKEVRFDRKYHSN</sequence>
<dbReference type="GO" id="GO:0017172">
    <property type="term" value="F:cysteine dioxygenase activity"/>
    <property type="evidence" value="ECO:0007669"/>
    <property type="project" value="UniProtKB-UniRule"/>
</dbReference>
<keyword evidence="13" id="KW-1185">Reference proteome</keyword>
<dbReference type="InterPro" id="IPR014710">
    <property type="entry name" value="RmlC-like_jellyroll"/>
</dbReference>
<evidence type="ECO:0000313" key="13">
    <source>
        <dbReference type="Proteomes" id="UP001186944"/>
    </source>
</evidence>
<dbReference type="PANTHER" id="PTHR12918">
    <property type="entry name" value="CYSTEINE DIOXYGENASE"/>
    <property type="match status" value="1"/>
</dbReference>
<dbReference type="Gene3D" id="2.60.120.10">
    <property type="entry name" value="Jelly Rolls"/>
    <property type="match status" value="1"/>
</dbReference>
<dbReference type="InterPro" id="IPR011051">
    <property type="entry name" value="RmlC_Cupin_sf"/>
</dbReference>
<dbReference type="GO" id="GO:0019448">
    <property type="term" value="P:L-cysteine catabolic process"/>
    <property type="evidence" value="ECO:0007669"/>
    <property type="project" value="TreeGrafter"/>
</dbReference>
<dbReference type="GO" id="GO:0008198">
    <property type="term" value="F:ferrous iron binding"/>
    <property type="evidence" value="ECO:0007669"/>
    <property type="project" value="UniProtKB-ARBA"/>
</dbReference>
<comment type="similarity">
    <text evidence="2 11">Belongs to the cysteine dioxygenase family.</text>
</comment>
<keyword evidence="7 11" id="KW-0560">Oxidoreductase</keyword>
<evidence type="ECO:0000256" key="7">
    <source>
        <dbReference type="ARBA" id="ARBA00023002"/>
    </source>
</evidence>
<dbReference type="FunFam" id="2.60.120.10:FF:000045">
    <property type="entry name" value="Cysteine dioxygenase 1"/>
    <property type="match status" value="1"/>
</dbReference>
<dbReference type="Pfam" id="PF05995">
    <property type="entry name" value="CDO_I"/>
    <property type="match status" value="1"/>
</dbReference>
<evidence type="ECO:0000256" key="10">
    <source>
        <dbReference type="PIRSR" id="PIRSR610300-51"/>
    </source>
</evidence>
<dbReference type="EC" id="1.13.11.20" evidence="3 11"/>
<name>A0AA88YC02_PINIB</name>
<keyword evidence="4 10" id="KW-0479">Metal-binding</keyword>
<evidence type="ECO:0000256" key="8">
    <source>
        <dbReference type="ARBA" id="ARBA00023004"/>
    </source>
</evidence>
<feature type="cross-link" description="3'-(S-cysteinyl)-tyrosine (Cys-Tyr)" evidence="9">
    <location>
        <begin position="99"/>
        <end position="164"/>
    </location>
</feature>
<dbReference type="EMBL" id="VSWD01000005">
    <property type="protein sequence ID" value="KAK3101878.1"/>
    <property type="molecule type" value="Genomic_DNA"/>
</dbReference>
<keyword evidence="6 11" id="KW-0223">Dioxygenase</keyword>
<gene>
    <name evidence="12" type="ORF">FSP39_007003</name>
</gene>
<evidence type="ECO:0000256" key="11">
    <source>
        <dbReference type="RuleBase" id="RU366010"/>
    </source>
</evidence>
<comment type="pathway">
    <text evidence="1 11">Organosulfur biosynthesis; taurine biosynthesis; hypotaurine from L-cysteine: step 1/2.</text>
</comment>
<dbReference type="Proteomes" id="UP001186944">
    <property type="component" value="Unassembled WGS sequence"/>
</dbReference>
<dbReference type="AlphaFoldDB" id="A0AA88YC02"/>
<keyword evidence="8 10" id="KW-0408">Iron</keyword>
<protein>
    <recommendedName>
        <fullName evidence="3 11">Cysteine dioxygenase</fullName>
        <ecNumber evidence="3 11">1.13.11.20</ecNumber>
    </recommendedName>
</protein>
<organism evidence="12 13">
    <name type="scientific">Pinctada imbricata</name>
    <name type="common">Atlantic pearl-oyster</name>
    <name type="synonym">Pinctada martensii</name>
    <dbReference type="NCBI Taxonomy" id="66713"/>
    <lineage>
        <taxon>Eukaryota</taxon>
        <taxon>Metazoa</taxon>
        <taxon>Spiralia</taxon>
        <taxon>Lophotrochozoa</taxon>
        <taxon>Mollusca</taxon>
        <taxon>Bivalvia</taxon>
        <taxon>Autobranchia</taxon>
        <taxon>Pteriomorphia</taxon>
        <taxon>Pterioida</taxon>
        <taxon>Pterioidea</taxon>
        <taxon>Pteriidae</taxon>
        <taxon>Pinctada</taxon>
    </lineage>
</organism>
<proteinExistence type="inferred from homology"/>
<evidence type="ECO:0000256" key="2">
    <source>
        <dbReference type="ARBA" id="ARBA00006622"/>
    </source>
</evidence>
<dbReference type="CDD" id="cd10548">
    <property type="entry name" value="cupin_CDO"/>
    <property type="match status" value="1"/>
</dbReference>
<evidence type="ECO:0000313" key="12">
    <source>
        <dbReference type="EMBL" id="KAK3101878.1"/>
    </source>
</evidence>
<dbReference type="SUPFAM" id="SSF51182">
    <property type="entry name" value="RmlC-like cupins"/>
    <property type="match status" value="1"/>
</dbReference>
<dbReference type="InterPro" id="IPR010300">
    <property type="entry name" value="CDO_1"/>
</dbReference>
<evidence type="ECO:0000256" key="5">
    <source>
        <dbReference type="ARBA" id="ARBA00022784"/>
    </source>
</evidence>
<evidence type="ECO:0000256" key="3">
    <source>
        <dbReference type="ARBA" id="ARBA00013133"/>
    </source>
</evidence>
<comment type="caution">
    <text evidence="12">The sequence shown here is derived from an EMBL/GenBank/DDBJ whole genome shotgun (WGS) entry which is preliminary data.</text>
</comment>
<dbReference type="PANTHER" id="PTHR12918:SF1">
    <property type="entry name" value="CYSTEINE DIOXYGENASE TYPE 1"/>
    <property type="match status" value="1"/>
</dbReference>
<evidence type="ECO:0000256" key="1">
    <source>
        <dbReference type="ARBA" id="ARBA00004759"/>
    </source>
</evidence>
<evidence type="ECO:0000256" key="6">
    <source>
        <dbReference type="ARBA" id="ARBA00022964"/>
    </source>
</evidence>
<feature type="binding site" evidence="10">
    <location>
        <position position="92"/>
    </location>
    <ligand>
        <name>Fe cation</name>
        <dbReference type="ChEBI" id="CHEBI:24875"/>
        <note>catalytic</note>
    </ligand>
</feature>
<evidence type="ECO:0000256" key="4">
    <source>
        <dbReference type="ARBA" id="ARBA00022723"/>
    </source>
</evidence>
<accession>A0AA88YC02</accession>
<dbReference type="GO" id="GO:0042412">
    <property type="term" value="P:taurine biosynthetic process"/>
    <property type="evidence" value="ECO:0007669"/>
    <property type="project" value="UniProtKB-UniRule"/>
</dbReference>
<comment type="cofactor">
    <cofactor evidence="11">
        <name>Fe cation</name>
        <dbReference type="ChEBI" id="CHEBI:24875"/>
    </cofactor>
    <text evidence="11">Binds 1 Fe cation per subunit.</text>
</comment>
<feature type="binding site" evidence="10">
    <location>
        <position position="147"/>
    </location>
    <ligand>
        <name>Fe cation</name>
        <dbReference type="ChEBI" id="CHEBI:24875"/>
        <note>catalytic</note>
    </ligand>
</feature>
<keyword evidence="5 9" id="KW-0883">Thioether bond</keyword>
<comment type="catalytic activity">
    <reaction evidence="11">
        <text>L-cysteine + O2 = 3-sulfino-L-alanine + H(+)</text>
        <dbReference type="Rhea" id="RHEA:20441"/>
        <dbReference type="ChEBI" id="CHEBI:15378"/>
        <dbReference type="ChEBI" id="CHEBI:15379"/>
        <dbReference type="ChEBI" id="CHEBI:35235"/>
        <dbReference type="ChEBI" id="CHEBI:61085"/>
        <dbReference type="EC" id="1.13.11.20"/>
    </reaction>
</comment>
<feature type="binding site" evidence="10">
    <location>
        <position position="94"/>
    </location>
    <ligand>
        <name>Fe cation</name>
        <dbReference type="ChEBI" id="CHEBI:24875"/>
        <note>catalytic</note>
    </ligand>
</feature>